<dbReference type="EMBL" id="BSOJ01000027">
    <property type="protein sequence ID" value="GLR27053.1"/>
    <property type="molecule type" value="Genomic_DNA"/>
</dbReference>
<evidence type="ECO:0000313" key="4">
    <source>
        <dbReference type="Proteomes" id="UP001156664"/>
    </source>
</evidence>
<evidence type="ECO:0000256" key="2">
    <source>
        <dbReference type="SAM" id="SignalP"/>
    </source>
</evidence>
<dbReference type="PROSITE" id="PS51257">
    <property type="entry name" value="PROKAR_LIPOPROTEIN"/>
    <property type="match status" value="1"/>
</dbReference>
<gene>
    <name evidence="3" type="ORF">GCM10007875_21440</name>
</gene>
<reference evidence="4" key="1">
    <citation type="journal article" date="2019" name="Int. J. Syst. Evol. Microbiol.">
        <title>The Global Catalogue of Microorganisms (GCM) 10K type strain sequencing project: providing services to taxonomists for standard genome sequencing and annotation.</title>
        <authorList>
            <consortium name="The Broad Institute Genomics Platform"/>
            <consortium name="The Broad Institute Genome Sequencing Center for Infectious Disease"/>
            <person name="Wu L."/>
            <person name="Ma J."/>
        </authorList>
    </citation>
    <scope>NUCLEOTIDE SEQUENCE [LARGE SCALE GENOMIC DNA]</scope>
    <source>
        <strain evidence="4">NBRC 105857</strain>
    </source>
</reference>
<evidence type="ECO:0008006" key="5">
    <source>
        <dbReference type="Google" id="ProtNLM"/>
    </source>
</evidence>
<organism evidence="3 4">
    <name type="scientific">Limnobacter litoralis</name>
    <dbReference type="NCBI Taxonomy" id="481366"/>
    <lineage>
        <taxon>Bacteria</taxon>
        <taxon>Pseudomonadati</taxon>
        <taxon>Pseudomonadota</taxon>
        <taxon>Betaproteobacteria</taxon>
        <taxon>Burkholderiales</taxon>
        <taxon>Burkholderiaceae</taxon>
        <taxon>Limnobacter</taxon>
    </lineage>
</organism>
<keyword evidence="4" id="KW-1185">Reference proteome</keyword>
<dbReference type="RefSeq" id="WP_284281763.1">
    <property type="nucleotide sequence ID" value="NZ_BSOJ01000027.1"/>
</dbReference>
<protein>
    <recommendedName>
        <fullName evidence="5">Lipoprotein</fullName>
    </recommendedName>
</protein>
<feature type="compositionally biased region" description="Polar residues" evidence="1">
    <location>
        <begin position="36"/>
        <end position="50"/>
    </location>
</feature>
<accession>A0ABQ5YRF3</accession>
<proteinExistence type="predicted"/>
<evidence type="ECO:0000313" key="3">
    <source>
        <dbReference type="EMBL" id="GLR27053.1"/>
    </source>
</evidence>
<dbReference type="Proteomes" id="UP001156664">
    <property type="component" value="Unassembled WGS sequence"/>
</dbReference>
<sequence>MKQRHVSTLLLALSVAGLQACGSDSNSVTPAAGPSASVTPAQAGNSTVEGTTTSASNANLVQLAKACGNTLPLETLSCTTPASADGNEPPCNPQLAQSAWSAAHRGNYAQASSNLPGVKGDLSTLNIDHTDLDSAPIIMDFTEPDPQGNVAVWASTVGFSGLVFKKDAETLETLGQYRPSGVGTISTSGAYNLLDRSQNLIVGAAKNIRVFGDAVAGDHRSGVKVLKDFALPPDALCTNNDEMVGITMLPNGNVAFATKYGNVGILPRYPQAMCNASLQVYKINGERCNTGNGLEEVSNSIAADENNNIYVVTSEAMYQIKAQNNTLQQGWRSTYLGAGKTGAGRLGPGSGSTPTLAGTRGSDDRFVVITDGADLMNVVFMWRDQIPGDWKPIREGADRRIACEVPINFGDPNATQSLSEQSVLVRGNSAMVVNNRVALNPLLTQVPSQLQPFTQLLSGLSFNRPHGLQRVDWDPKTRTCHTVWSNTDISWPNGIPTMSAADGLIYGIGSRTVNGIDTWTLEAVNFASGQTEFVVPSTPLPSDNSFYAATTIGPDHSVWTGTFGGITRFRSCKPGESNCGRKPDYTKAVPLSALNRQNF</sequence>
<feature type="signal peptide" evidence="2">
    <location>
        <begin position="1"/>
        <end position="20"/>
    </location>
</feature>
<feature type="region of interest" description="Disordered" evidence="1">
    <location>
        <begin position="24"/>
        <end position="50"/>
    </location>
</feature>
<name>A0ABQ5YRF3_9BURK</name>
<keyword evidence="2" id="KW-0732">Signal</keyword>
<comment type="caution">
    <text evidence="3">The sequence shown here is derived from an EMBL/GenBank/DDBJ whole genome shotgun (WGS) entry which is preliminary data.</text>
</comment>
<feature type="chain" id="PRO_5045905783" description="Lipoprotein" evidence="2">
    <location>
        <begin position="21"/>
        <end position="599"/>
    </location>
</feature>
<evidence type="ECO:0000256" key="1">
    <source>
        <dbReference type="SAM" id="MobiDB-lite"/>
    </source>
</evidence>